<name>A0A382BNK8_9ZZZZ</name>
<sequence length="69" mass="7813">MKKYYLLFGLIYFLCCEDIGKGYKWSDSHPAGFSRRFGTLGYDYGWNAAYSPFDGGTIVVGRRSPQING</sequence>
<evidence type="ECO:0000313" key="1">
    <source>
        <dbReference type="EMBL" id="SVB14982.1"/>
    </source>
</evidence>
<dbReference type="AlphaFoldDB" id="A0A382BNK8"/>
<reference evidence="1" key="1">
    <citation type="submission" date="2018-05" db="EMBL/GenBank/DDBJ databases">
        <authorList>
            <person name="Lanie J.A."/>
            <person name="Ng W.-L."/>
            <person name="Kazmierczak K.M."/>
            <person name="Andrzejewski T.M."/>
            <person name="Davidsen T.M."/>
            <person name="Wayne K.J."/>
            <person name="Tettelin H."/>
            <person name="Glass J.I."/>
            <person name="Rusch D."/>
            <person name="Podicherti R."/>
            <person name="Tsui H.-C.T."/>
            <person name="Winkler M.E."/>
        </authorList>
    </citation>
    <scope>NUCLEOTIDE SEQUENCE</scope>
</reference>
<gene>
    <name evidence="1" type="ORF">METZ01_LOCUS167836</name>
</gene>
<organism evidence="1">
    <name type="scientific">marine metagenome</name>
    <dbReference type="NCBI Taxonomy" id="408172"/>
    <lineage>
        <taxon>unclassified sequences</taxon>
        <taxon>metagenomes</taxon>
        <taxon>ecological metagenomes</taxon>
    </lineage>
</organism>
<proteinExistence type="predicted"/>
<dbReference type="EMBL" id="UINC01030489">
    <property type="protein sequence ID" value="SVB14982.1"/>
    <property type="molecule type" value="Genomic_DNA"/>
</dbReference>
<protein>
    <submittedName>
        <fullName evidence="1">Uncharacterized protein</fullName>
    </submittedName>
</protein>
<feature type="non-terminal residue" evidence="1">
    <location>
        <position position="69"/>
    </location>
</feature>
<accession>A0A382BNK8</accession>